<dbReference type="InterPro" id="IPR002156">
    <property type="entry name" value="RNaseH_domain"/>
</dbReference>
<feature type="domain" description="Reverse transcriptase zinc-binding" evidence="2">
    <location>
        <begin position="42"/>
        <end position="100"/>
    </location>
</feature>
<proteinExistence type="predicted"/>
<dbReference type="Proteomes" id="UP001472677">
    <property type="component" value="Unassembled WGS sequence"/>
</dbReference>
<organism evidence="3 4">
    <name type="scientific">Hibiscus sabdariffa</name>
    <name type="common">roselle</name>
    <dbReference type="NCBI Taxonomy" id="183260"/>
    <lineage>
        <taxon>Eukaryota</taxon>
        <taxon>Viridiplantae</taxon>
        <taxon>Streptophyta</taxon>
        <taxon>Embryophyta</taxon>
        <taxon>Tracheophyta</taxon>
        <taxon>Spermatophyta</taxon>
        <taxon>Magnoliopsida</taxon>
        <taxon>eudicotyledons</taxon>
        <taxon>Gunneridae</taxon>
        <taxon>Pentapetalae</taxon>
        <taxon>rosids</taxon>
        <taxon>malvids</taxon>
        <taxon>Malvales</taxon>
        <taxon>Malvaceae</taxon>
        <taxon>Malvoideae</taxon>
        <taxon>Hibiscus</taxon>
    </lineage>
</organism>
<evidence type="ECO:0000313" key="3">
    <source>
        <dbReference type="EMBL" id="KAK8590030.1"/>
    </source>
</evidence>
<sequence length="291" mass="32332">MLSLVTNEGSSLESGWVRWGVSNDGKFSVKYFIGRCSLSTVSDFPWKSLVWCGFSPPKVESFVWLVISSRVPVRVELFNRRCLPDNDVLCPLCKKDVETTRVAWWVTAKFPSSFLSLDAIVANPRLADLVSSVELTPVVPTVWKPPPAGWLKFNVDGAARGDGLLGGIGGILKNEFGVSLLSFSSRVGVSLPVLPEVLVIFYCIWLFLKSEFYGRYNLVVASDCKVAINWIREPSNAPSCMKTWIYKIAEVSQLNMFLFLYVDRVINMEADSLAKVGISSMEVFSCSVSDI</sequence>
<dbReference type="InterPro" id="IPR012337">
    <property type="entry name" value="RNaseH-like_sf"/>
</dbReference>
<name>A0ABR2G0L2_9ROSI</name>
<gene>
    <name evidence="3" type="ORF">V6N12_024414</name>
</gene>
<dbReference type="PANTHER" id="PTHR33033:SF83">
    <property type="entry name" value="REVERSE TRANSCRIPTASE-LIKE PROTEIN"/>
    <property type="match status" value="1"/>
</dbReference>
<reference evidence="3 4" key="1">
    <citation type="journal article" date="2024" name="G3 (Bethesda)">
        <title>Genome assembly of Hibiscus sabdariffa L. provides insights into metabolisms of medicinal natural products.</title>
        <authorList>
            <person name="Kim T."/>
        </authorList>
    </citation>
    <scope>NUCLEOTIDE SEQUENCE [LARGE SCALE GENOMIC DNA]</scope>
    <source>
        <strain evidence="3">TK-2024</strain>
        <tissue evidence="3">Old leaves</tissue>
    </source>
</reference>
<evidence type="ECO:0008006" key="5">
    <source>
        <dbReference type="Google" id="ProtNLM"/>
    </source>
</evidence>
<comment type="caution">
    <text evidence="3">The sequence shown here is derived from an EMBL/GenBank/DDBJ whole genome shotgun (WGS) entry which is preliminary data.</text>
</comment>
<dbReference type="InterPro" id="IPR026960">
    <property type="entry name" value="RVT-Znf"/>
</dbReference>
<evidence type="ECO:0000259" key="2">
    <source>
        <dbReference type="Pfam" id="PF13966"/>
    </source>
</evidence>
<evidence type="ECO:0000313" key="4">
    <source>
        <dbReference type="Proteomes" id="UP001472677"/>
    </source>
</evidence>
<dbReference type="InterPro" id="IPR036397">
    <property type="entry name" value="RNaseH_sf"/>
</dbReference>
<dbReference type="Pfam" id="PF13456">
    <property type="entry name" value="RVT_3"/>
    <property type="match status" value="1"/>
</dbReference>
<protein>
    <recommendedName>
        <fullName evidence="5">RNase H type-1 domain-containing protein</fullName>
    </recommendedName>
</protein>
<dbReference type="Gene3D" id="3.30.420.10">
    <property type="entry name" value="Ribonuclease H-like superfamily/Ribonuclease H"/>
    <property type="match status" value="1"/>
</dbReference>
<dbReference type="EMBL" id="JBBPBM010000004">
    <property type="protein sequence ID" value="KAK8590030.1"/>
    <property type="molecule type" value="Genomic_DNA"/>
</dbReference>
<dbReference type="PANTHER" id="PTHR33033">
    <property type="entry name" value="POLYNUCLEOTIDYL TRANSFERASE, RIBONUCLEASE H-LIKE SUPERFAMILY PROTEIN-RELATED"/>
    <property type="match status" value="1"/>
</dbReference>
<accession>A0ABR2G0L2</accession>
<feature type="domain" description="RNase H type-1" evidence="1">
    <location>
        <begin position="154"/>
        <end position="275"/>
    </location>
</feature>
<evidence type="ECO:0000259" key="1">
    <source>
        <dbReference type="Pfam" id="PF13456"/>
    </source>
</evidence>
<dbReference type="Pfam" id="PF13966">
    <property type="entry name" value="zf-RVT"/>
    <property type="match status" value="1"/>
</dbReference>
<keyword evidence="4" id="KW-1185">Reference proteome</keyword>
<dbReference type="SUPFAM" id="SSF53098">
    <property type="entry name" value="Ribonuclease H-like"/>
    <property type="match status" value="1"/>
</dbReference>